<dbReference type="Proteomes" id="UP001148299">
    <property type="component" value="Unassembled WGS sequence"/>
</dbReference>
<organism evidence="1 2">
    <name type="scientific">Penicillium brevicompactum</name>
    <dbReference type="NCBI Taxonomy" id="5074"/>
    <lineage>
        <taxon>Eukaryota</taxon>
        <taxon>Fungi</taxon>
        <taxon>Dikarya</taxon>
        <taxon>Ascomycota</taxon>
        <taxon>Pezizomycotina</taxon>
        <taxon>Eurotiomycetes</taxon>
        <taxon>Eurotiomycetidae</taxon>
        <taxon>Eurotiales</taxon>
        <taxon>Aspergillaceae</taxon>
        <taxon>Penicillium</taxon>
    </lineage>
</organism>
<keyword evidence="2" id="KW-1185">Reference proteome</keyword>
<reference evidence="1" key="1">
    <citation type="submission" date="2022-12" db="EMBL/GenBank/DDBJ databases">
        <authorList>
            <person name="Petersen C."/>
        </authorList>
    </citation>
    <scope>NUCLEOTIDE SEQUENCE</scope>
    <source>
        <strain evidence="1">IBT 35675</strain>
    </source>
</reference>
<dbReference type="AlphaFoldDB" id="A0A9W9RLD8"/>
<proteinExistence type="predicted"/>
<name>A0A9W9RLD8_PENBR</name>
<evidence type="ECO:0000313" key="2">
    <source>
        <dbReference type="Proteomes" id="UP001148299"/>
    </source>
</evidence>
<evidence type="ECO:0000313" key="1">
    <source>
        <dbReference type="EMBL" id="KAJ5361409.1"/>
    </source>
</evidence>
<dbReference type="EMBL" id="JAPZBR010000002">
    <property type="protein sequence ID" value="KAJ5361409.1"/>
    <property type="molecule type" value="Genomic_DNA"/>
</dbReference>
<sequence>MSAFDERLRDHDYDGTRSGLLARPIDEKYKPIIYQMIDDHEDLFEQENKFRLLESAQAEMRFDWPKAERSMILMTNTIASRQLRTALKRKVLIVVQRNNNLREELWHADRARDWAGAWSLARQILMKRDKVQAQTELYLAALARNDFKELRADFLEAKHNNNQEEIASLSALLDADCETLNRFFLESSEGAVSGEPTAPASSLSLQTEEESDRLIAESQNAASSGDWYEAKSLLASISNKRISGPCRRKLDLQREESIRDDEALEREAKQAELEGDWDRAKSLLSSIKNDFGKFLLLALEYTKSRLSNDEEEEYLDLIRQLQQSFADPWLGAVEKAHLFHRATRLGPPGRAKAERGRGILWEKPDGFRKIFVIIAENIRYIEGKRWYGLPLKAPSPRGDRQRKNFEEQRDFRQGCFKLAQAELQESFKKAEAILDQIPTYTGDKSGVARELMHDLKIQAAKVFEQVSHEA</sequence>
<reference evidence="1" key="2">
    <citation type="journal article" date="2023" name="IMA Fungus">
        <title>Comparative genomic study of the Penicillium genus elucidates a diverse pangenome and 15 lateral gene transfer events.</title>
        <authorList>
            <person name="Petersen C."/>
            <person name="Sorensen T."/>
            <person name="Nielsen M.R."/>
            <person name="Sondergaard T.E."/>
            <person name="Sorensen J.L."/>
            <person name="Fitzpatrick D.A."/>
            <person name="Frisvad J.C."/>
            <person name="Nielsen K.L."/>
        </authorList>
    </citation>
    <scope>NUCLEOTIDE SEQUENCE</scope>
    <source>
        <strain evidence="1">IBT 35675</strain>
    </source>
</reference>
<gene>
    <name evidence="1" type="ORF">N7541_002253</name>
</gene>
<protein>
    <submittedName>
        <fullName evidence="1">Uncharacterized protein</fullName>
    </submittedName>
</protein>
<comment type="caution">
    <text evidence="1">The sequence shown here is derived from an EMBL/GenBank/DDBJ whole genome shotgun (WGS) entry which is preliminary data.</text>
</comment>
<accession>A0A9W9RLD8</accession>